<protein>
    <recommendedName>
        <fullName evidence="5">DNA polymerase III delta N-terminal domain-containing protein</fullName>
    </recommendedName>
</protein>
<dbReference type="NCBIfam" id="TIGR01128">
    <property type="entry name" value="holA"/>
    <property type="match status" value="1"/>
</dbReference>
<keyword evidence="4" id="KW-0239">DNA-directed DNA polymerase</keyword>
<evidence type="ECO:0000256" key="3">
    <source>
        <dbReference type="ARBA" id="ARBA00022705"/>
    </source>
</evidence>
<proteinExistence type="predicted"/>
<evidence type="ECO:0000256" key="2">
    <source>
        <dbReference type="ARBA" id="ARBA00022695"/>
    </source>
</evidence>
<dbReference type="InterPro" id="IPR027417">
    <property type="entry name" value="P-loop_NTPase"/>
</dbReference>
<evidence type="ECO:0000256" key="4">
    <source>
        <dbReference type="ARBA" id="ARBA00022932"/>
    </source>
</evidence>
<feature type="domain" description="DNA polymerase III delta N-terminal" evidence="5">
    <location>
        <begin position="7"/>
        <end position="109"/>
    </location>
</feature>
<dbReference type="GO" id="GO:0006261">
    <property type="term" value="P:DNA-templated DNA replication"/>
    <property type="evidence" value="ECO:0007669"/>
    <property type="project" value="TreeGrafter"/>
</dbReference>
<dbReference type="Gene3D" id="1.20.272.10">
    <property type="match status" value="1"/>
</dbReference>
<dbReference type="AlphaFoldDB" id="A0A2Z4AEM3"/>
<gene>
    <name evidence="6" type="ORF">DF168_02029</name>
</gene>
<keyword evidence="1" id="KW-0808">Transferase</keyword>
<keyword evidence="3" id="KW-0235">DNA replication</keyword>
<dbReference type="Gene3D" id="1.10.8.60">
    <property type="match status" value="1"/>
</dbReference>
<dbReference type="InterPro" id="IPR005790">
    <property type="entry name" value="DNA_polIII_delta"/>
</dbReference>
<dbReference type="InterPro" id="IPR010372">
    <property type="entry name" value="DNA_pol3_delta_N"/>
</dbReference>
<dbReference type="GO" id="GO:0009360">
    <property type="term" value="C:DNA polymerase III complex"/>
    <property type="evidence" value="ECO:0007669"/>
    <property type="project" value="InterPro"/>
</dbReference>
<evidence type="ECO:0000313" key="7">
    <source>
        <dbReference type="Proteomes" id="UP000247465"/>
    </source>
</evidence>
<organism evidence="6 7">
    <name type="scientific">Candidatus Moanibacter tarae</name>
    <dbReference type="NCBI Taxonomy" id="2200854"/>
    <lineage>
        <taxon>Bacteria</taxon>
        <taxon>Pseudomonadati</taxon>
        <taxon>Verrucomicrobiota</taxon>
        <taxon>Opitutia</taxon>
        <taxon>Puniceicoccales</taxon>
        <taxon>Puniceicoccales incertae sedis</taxon>
        <taxon>Candidatus Moanibacter</taxon>
    </lineage>
</organism>
<dbReference type="Proteomes" id="UP000247465">
    <property type="component" value="Chromosome"/>
</dbReference>
<dbReference type="KEGG" id="mtar:DF168_02029"/>
<dbReference type="EMBL" id="CP029803">
    <property type="protein sequence ID" value="AWT60809.1"/>
    <property type="molecule type" value="Genomic_DNA"/>
</dbReference>
<dbReference type="PANTHER" id="PTHR34388:SF1">
    <property type="entry name" value="DNA POLYMERASE III SUBUNIT DELTA"/>
    <property type="match status" value="1"/>
</dbReference>
<evidence type="ECO:0000313" key="6">
    <source>
        <dbReference type="EMBL" id="AWT60809.1"/>
    </source>
</evidence>
<keyword evidence="2" id="KW-0548">Nucleotidyltransferase</keyword>
<name>A0A2Z4AEM3_9BACT</name>
<dbReference type="GO" id="GO:0003887">
    <property type="term" value="F:DNA-directed DNA polymerase activity"/>
    <property type="evidence" value="ECO:0007669"/>
    <property type="project" value="UniProtKB-KW"/>
</dbReference>
<dbReference type="Gene3D" id="3.40.50.300">
    <property type="entry name" value="P-loop containing nucleotide triphosphate hydrolases"/>
    <property type="match status" value="1"/>
</dbReference>
<dbReference type="PANTHER" id="PTHR34388">
    <property type="entry name" value="DNA POLYMERASE III SUBUNIT DELTA"/>
    <property type="match status" value="1"/>
</dbReference>
<evidence type="ECO:0000259" key="5">
    <source>
        <dbReference type="Pfam" id="PF06144"/>
    </source>
</evidence>
<dbReference type="Pfam" id="PF06144">
    <property type="entry name" value="DNA_pol3_delta"/>
    <property type="match status" value="1"/>
</dbReference>
<evidence type="ECO:0000256" key="1">
    <source>
        <dbReference type="ARBA" id="ARBA00022679"/>
    </source>
</evidence>
<accession>A0A2Z4AEM3</accession>
<dbReference type="GO" id="GO:0003677">
    <property type="term" value="F:DNA binding"/>
    <property type="evidence" value="ECO:0007669"/>
    <property type="project" value="InterPro"/>
</dbReference>
<reference evidence="6 7" key="1">
    <citation type="submission" date="2018-06" db="EMBL/GenBank/DDBJ databases">
        <title>Draft Genome Sequence of a Novel Marine Bacterium Related to the Verrucomicrobia.</title>
        <authorList>
            <person name="Vosseberg J."/>
            <person name="Martijn J."/>
            <person name="Ettema T.J.G."/>
        </authorList>
    </citation>
    <scope>NUCLEOTIDE SEQUENCE [LARGE SCALE GENOMIC DNA]</scope>
    <source>
        <strain evidence="6">TARA_B100001123</strain>
    </source>
</reference>
<sequence>MGKSILAEKSRDLESEFSQEIVAGAANTVEEVEIAVAQLRQALQTLPLFGGKKVIWFKEVNFLADSITGRAEGTRIQVENLQLILEQIDPENVDLVITAFPVDRRRSFLRWCEKNSDFHMTGGGRGADSAIIPLIEEECGRLGVAFEEGAQDYLVEKLGGNARLIVEELRKLSSYMGEEGNVIRKIHITELVPEFGEGKFFEAVEAFYSADIERALEAVRRHFFGNRDARGLIASLQGRNRLLIQLRALMGGGEIPMGGRQLNPSSLEKAANIYQKHFGESREKRNFNLFSQSPWYLRHLCADADRFSLKNLIRFQSAFVCAFEEILDRAGEQEETVRNLFVRCLSRDSPYSQESYEKD</sequence>